<accession>A0A1Y6LBT6</accession>
<feature type="transmembrane region" description="Helical" evidence="6">
    <location>
        <begin position="218"/>
        <end position="238"/>
    </location>
</feature>
<feature type="transmembrane region" description="Helical" evidence="6">
    <location>
        <begin position="157"/>
        <end position="178"/>
    </location>
</feature>
<keyword evidence="3 6" id="KW-1133">Transmembrane helix</keyword>
<comment type="subcellular location">
    <subcellularLocation>
        <location evidence="1">Membrane</location>
        <topology evidence="1">Multi-pass membrane protein</topology>
    </subcellularLocation>
</comment>
<dbReference type="InterPro" id="IPR036259">
    <property type="entry name" value="MFS_trans_sf"/>
</dbReference>
<proteinExistence type="predicted"/>
<feature type="transmembrane region" description="Helical" evidence="6">
    <location>
        <begin position="56"/>
        <end position="79"/>
    </location>
</feature>
<dbReference type="Proteomes" id="UP000215453">
    <property type="component" value="Chromosome 2"/>
</dbReference>
<feature type="transmembrane region" description="Helical" evidence="6">
    <location>
        <begin position="335"/>
        <end position="356"/>
    </location>
</feature>
<feature type="transmembrane region" description="Helical" evidence="6">
    <location>
        <begin position="290"/>
        <end position="315"/>
    </location>
</feature>
<dbReference type="PROSITE" id="PS50850">
    <property type="entry name" value="MFS"/>
    <property type="match status" value="1"/>
</dbReference>
<dbReference type="PANTHER" id="PTHR23502:SF52">
    <property type="entry name" value="MULTIDRUG TRANSPORTER, PUTATIVE (AFU_ORTHOLOGUE AFUA_2G17730)-RELATED"/>
    <property type="match status" value="1"/>
</dbReference>
<dbReference type="GO" id="GO:0005886">
    <property type="term" value="C:plasma membrane"/>
    <property type="evidence" value="ECO:0007669"/>
    <property type="project" value="TreeGrafter"/>
</dbReference>
<feature type="domain" description="Major facilitator superfamily (MFS) profile" evidence="7">
    <location>
        <begin position="58"/>
        <end position="501"/>
    </location>
</feature>
<dbReference type="GO" id="GO:0022857">
    <property type="term" value="F:transmembrane transporter activity"/>
    <property type="evidence" value="ECO:0007669"/>
    <property type="project" value="InterPro"/>
</dbReference>
<dbReference type="Gene3D" id="1.20.1250.20">
    <property type="entry name" value="MFS general substrate transporter like domains"/>
    <property type="match status" value="1"/>
</dbReference>
<feature type="compositionally biased region" description="Polar residues" evidence="5">
    <location>
        <begin position="16"/>
        <end position="25"/>
    </location>
</feature>
<evidence type="ECO:0000313" key="8">
    <source>
        <dbReference type="EMBL" id="SMY21957.1"/>
    </source>
</evidence>
<organism evidence="8 9">
    <name type="scientific">Zymoseptoria tritici ST99CH_1A5</name>
    <dbReference type="NCBI Taxonomy" id="1276529"/>
    <lineage>
        <taxon>Eukaryota</taxon>
        <taxon>Fungi</taxon>
        <taxon>Dikarya</taxon>
        <taxon>Ascomycota</taxon>
        <taxon>Pezizomycotina</taxon>
        <taxon>Dothideomycetes</taxon>
        <taxon>Dothideomycetidae</taxon>
        <taxon>Mycosphaerellales</taxon>
        <taxon>Mycosphaerellaceae</taxon>
        <taxon>Zymoseptoria</taxon>
    </lineage>
</organism>
<evidence type="ECO:0000256" key="3">
    <source>
        <dbReference type="ARBA" id="ARBA00022989"/>
    </source>
</evidence>
<dbReference type="PANTHER" id="PTHR23502">
    <property type="entry name" value="MAJOR FACILITATOR SUPERFAMILY"/>
    <property type="match status" value="1"/>
</dbReference>
<evidence type="ECO:0000259" key="7">
    <source>
        <dbReference type="PROSITE" id="PS50850"/>
    </source>
</evidence>
<dbReference type="InterPro" id="IPR011701">
    <property type="entry name" value="MFS"/>
</dbReference>
<dbReference type="Pfam" id="PF07690">
    <property type="entry name" value="MFS_1"/>
    <property type="match status" value="1"/>
</dbReference>
<protein>
    <recommendedName>
        <fullName evidence="7">Major facilitator superfamily (MFS) profile domain-containing protein</fullName>
    </recommendedName>
</protein>
<keyword evidence="4 6" id="KW-0472">Membrane</keyword>
<evidence type="ECO:0000256" key="2">
    <source>
        <dbReference type="ARBA" id="ARBA00022692"/>
    </source>
</evidence>
<dbReference type="AlphaFoldDB" id="A0A1Y6LBT6"/>
<dbReference type="SUPFAM" id="SSF103473">
    <property type="entry name" value="MFS general substrate transporter"/>
    <property type="match status" value="1"/>
</dbReference>
<feature type="transmembrane region" description="Helical" evidence="6">
    <location>
        <begin position="127"/>
        <end position="145"/>
    </location>
</feature>
<evidence type="ECO:0000256" key="1">
    <source>
        <dbReference type="ARBA" id="ARBA00004141"/>
    </source>
</evidence>
<dbReference type="InterPro" id="IPR020846">
    <property type="entry name" value="MFS_dom"/>
</dbReference>
<feature type="transmembrane region" description="Helical" evidence="6">
    <location>
        <begin position="475"/>
        <end position="496"/>
    </location>
</feature>
<feature type="transmembrane region" description="Helical" evidence="6">
    <location>
        <begin position="99"/>
        <end position="120"/>
    </location>
</feature>
<feature type="transmembrane region" description="Helical" evidence="6">
    <location>
        <begin position="377"/>
        <end position="399"/>
    </location>
</feature>
<evidence type="ECO:0000256" key="4">
    <source>
        <dbReference type="ARBA" id="ARBA00023136"/>
    </source>
</evidence>
<gene>
    <name evidence="8" type="ORF">ZT1A5_G3395</name>
</gene>
<sequence length="531" mass="57114">MAAPQTESHGVLADETGSNHNSLVSSPDKANGVQIVTFDGPSDKRNPYNWSETKKWLVAGMAMLGTLTLTLNGTSITIAADQIAEQFHIADTATFTHTYWTTTSWTLGGAVFIIVGLPLMEDIGVQAGFLTSYILFLLFVIPQAVATNYATLVVSRFFSGGLVALCANTISSIIPDLWATDKARSFPVSIYIVCYLVGSTLGPVLFAGVVQATNSFRWIFYIQLILYGTLLPFYILILRETRPNIILRRIASRLQNSCSPSTSHTFTTADDISSPGLIPHLLTSIRRPMYLLFTEPVLAASTLWSAFAFGTVFVFTQSVEQVFQSLYGWSAYTCGYIQGAVVIGELLGWLVSLPSIRIYLASASRNTESPGTPIPEARLYVSVAGSFIGITGGMFVYAWTSSPSLPWIAPATGLLMVGFGIQVVVSAVADYVTDAYAESGYAGSAISAVAAGENVIAGLLPLATQSMYTNLGFRWASTLIGFLALGVSFAPVVFIWKGRTLRERSPFMKSAGKRGGVAVEEKGGEEDEVKS</sequence>
<reference evidence="8 9" key="1">
    <citation type="submission" date="2016-10" db="EMBL/GenBank/DDBJ databases">
        <authorList>
            <person name="Varghese N."/>
        </authorList>
    </citation>
    <scope>NUCLEOTIDE SEQUENCE [LARGE SCALE GENOMIC DNA]</scope>
</reference>
<feature type="transmembrane region" description="Helical" evidence="6">
    <location>
        <begin position="441"/>
        <end position="463"/>
    </location>
</feature>
<feature type="region of interest" description="Disordered" evidence="5">
    <location>
        <begin position="1"/>
        <end position="28"/>
    </location>
</feature>
<dbReference type="EMBL" id="LT882677">
    <property type="protein sequence ID" value="SMY21957.1"/>
    <property type="molecule type" value="Genomic_DNA"/>
</dbReference>
<evidence type="ECO:0000313" key="9">
    <source>
        <dbReference type="Proteomes" id="UP000215453"/>
    </source>
</evidence>
<evidence type="ECO:0000256" key="5">
    <source>
        <dbReference type="SAM" id="MobiDB-lite"/>
    </source>
</evidence>
<keyword evidence="2 6" id="KW-0812">Transmembrane</keyword>
<feature type="transmembrane region" description="Helical" evidence="6">
    <location>
        <begin position="405"/>
        <end position="429"/>
    </location>
</feature>
<name>A0A1Y6LBT6_ZYMTR</name>
<feature type="transmembrane region" description="Helical" evidence="6">
    <location>
        <begin position="190"/>
        <end position="212"/>
    </location>
</feature>
<evidence type="ECO:0000256" key="6">
    <source>
        <dbReference type="SAM" id="Phobius"/>
    </source>
</evidence>